<dbReference type="Pfam" id="PF12239">
    <property type="entry name" value="DUF3605"/>
    <property type="match status" value="1"/>
</dbReference>
<dbReference type="PANTHER" id="PTHR35020:SF4">
    <property type="entry name" value="N-ACETYLGLUCOSAMINE-INDUCED PROTEIN 1"/>
    <property type="match status" value="1"/>
</dbReference>
<evidence type="ECO:0000313" key="2">
    <source>
        <dbReference type="EMBL" id="KAK3395874.1"/>
    </source>
</evidence>
<dbReference type="Proteomes" id="UP001281003">
    <property type="component" value="Unassembled WGS sequence"/>
</dbReference>
<evidence type="ECO:0008006" key="4">
    <source>
        <dbReference type="Google" id="ProtNLM"/>
    </source>
</evidence>
<evidence type="ECO:0000313" key="3">
    <source>
        <dbReference type="Proteomes" id="UP001281003"/>
    </source>
</evidence>
<dbReference type="GO" id="GO:0006044">
    <property type="term" value="P:N-acetylglucosamine metabolic process"/>
    <property type="evidence" value="ECO:0007669"/>
    <property type="project" value="TreeGrafter"/>
</dbReference>
<feature type="compositionally biased region" description="Polar residues" evidence="1">
    <location>
        <begin position="1"/>
        <end position="29"/>
    </location>
</feature>
<dbReference type="InterPro" id="IPR022036">
    <property type="entry name" value="DUF3605"/>
</dbReference>
<sequence length="267" mass="31309">MGSITPQPLSDINPNHQDSSSNQSCSNPTFQPPERYWQINAPPSSPYHPLHPSHSSSPFYHQCPPFLVNLPPKDLATISTPNASYKLDTWPQVVKRVKENRLADFQRTPGGMWRYLEFCWGVKEEWGSVKRFILEKRLKWDLEDERFEPGCEERGDVKILWNDWPYGIDERIVHLVVWTRFELEDDPATGDLTDEARKEIDEYVKRTFGKRVKEEHIIWFKNWAHIKSVKAVEHFHVMLFDPDPEFVREITNGDVPLGIIQTKTEKQ</sequence>
<evidence type="ECO:0000256" key="1">
    <source>
        <dbReference type="SAM" id="MobiDB-lite"/>
    </source>
</evidence>
<name>A0AAE0U9X6_SORBR</name>
<dbReference type="PANTHER" id="PTHR35020">
    <property type="entry name" value="N-ACETYLGLUCOSAMINE-INDUCED PROTEIN 1"/>
    <property type="match status" value="1"/>
</dbReference>
<comment type="caution">
    <text evidence="2">The sequence shown here is derived from an EMBL/GenBank/DDBJ whole genome shotgun (WGS) entry which is preliminary data.</text>
</comment>
<gene>
    <name evidence="2" type="ORF">B0T20DRAFT_487423</name>
</gene>
<proteinExistence type="predicted"/>
<dbReference type="EMBL" id="JAUTDP010000010">
    <property type="protein sequence ID" value="KAK3395874.1"/>
    <property type="molecule type" value="Genomic_DNA"/>
</dbReference>
<reference evidence="2" key="1">
    <citation type="journal article" date="2023" name="Mol. Phylogenet. Evol.">
        <title>Genome-scale phylogeny and comparative genomics of the fungal order Sordariales.</title>
        <authorList>
            <person name="Hensen N."/>
            <person name="Bonometti L."/>
            <person name="Westerberg I."/>
            <person name="Brannstrom I.O."/>
            <person name="Guillou S."/>
            <person name="Cros-Aarteil S."/>
            <person name="Calhoun S."/>
            <person name="Haridas S."/>
            <person name="Kuo A."/>
            <person name="Mondo S."/>
            <person name="Pangilinan J."/>
            <person name="Riley R."/>
            <person name="LaButti K."/>
            <person name="Andreopoulos B."/>
            <person name="Lipzen A."/>
            <person name="Chen C."/>
            <person name="Yan M."/>
            <person name="Daum C."/>
            <person name="Ng V."/>
            <person name="Clum A."/>
            <person name="Steindorff A."/>
            <person name="Ohm R.A."/>
            <person name="Martin F."/>
            <person name="Silar P."/>
            <person name="Natvig D.O."/>
            <person name="Lalanne C."/>
            <person name="Gautier V."/>
            <person name="Ament-Velasquez S.L."/>
            <person name="Kruys A."/>
            <person name="Hutchinson M.I."/>
            <person name="Powell A.J."/>
            <person name="Barry K."/>
            <person name="Miller A.N."/>
            <person name="Grigoriev I.V."/>
            <person name="Debuchy R."/>
            <person name="Gladieux P."/>
            <person name="Hiltunen Thoren M."/>
            <person name="Johannesson H."/>
        </authorList>
    </citation>
    <scope>NUCLEOTIDE SEQUENCE</scope>
    <source>
        <strain evidence="2">FGSC 1904</strain>
    </source>
</reference>
<reference evidence="2" key="2">
    <citation type="submission" date="2023-07" db="EMBL/GenBank/DDBJ databases">
        <authorList>
            <consortium name="Lawrence Berkeley National Laboratory"/>
            <person name="Haridas S."/>
            <person name="Hensen N."/>
            <person name="Bonometti L."/>
            <person name="Westerberg I."/>
            <person name="Brannstrom I.O."/>
            <person name="Guillou S."/>
            <person name="Cros-Aarteil S."/>
            <person name="Calhoun S."/>
            <person name="Kuo A."/>
            <person name="Mondo S."/>
            <person name="Pangilinan J."/>
            <person name="Riley R."/>
            <person name="LaButti K."/>
            <person name="Andreopoulos B."/>
            <person name="Lipzen A."/>
            <person name="Chen C."/>
            <person name="Yanf M."/>
            <person name="Daum C."/>
            <person name="Ng V."/>
            <person name="Clum A."/>
            <person name="Steindorff A."/>
            <person name="Ohm R."/>
            <person name="Martin F."/>
            <person name="Silar P."/>
            <person name="Natvig D."/>
            <person name="Lalanne C."/>
            <person name="Gautier V."/>
            <person name="Ament-velasquez S.L."/>
            <person name="Kruys A."/>
            <person name="Hutchinson M.I."/>
            <person name="Powell A.J."/>
            <person name="Barry K."/>
            <person name="Miller A.N."/>
            <person name="Grigoriev I.V."/>
            <person name="Debuchy R."/>
            <person name="Gladieux P."/>
            <person name="Thoren M.H."/>
            <person name="Johannesson H."/>
        </authorList>
    </citation>
    <scope>NUCLEOTIDE SEQUENCE</scope>
    <source>
        <strain evidence="2">FGSC 1904</strain>
    </source>
</reference>
<protein>
    <recommendedName>
        <fullName evidence="4">N-acetylglucosamine-induced protein 1</fullName>
    </recommendedName>
</protein>
<organism evidence="2 3">
    <name type="scientific">Sordaria brevicollis</name>
    <dbReference type="NCBI Taxonomy" id="83679"/>
    <lineage>
        <taxon>Eukaryota</taxon>
        <taxon>Fungi</taxon>
        <taxon>Dikarya</taxon>
        <taxon>Ascomycota</taxon>
        <taxon>Pezizomycotina</taxon>
        <taxon>Sordariomycetes</taxon>
        <taxon>Sordariomycetidae</taxon>
        <taxon>Sordariales</taxon>
        <taxon>Sordariaceae</taxon>
        <taxon>Sordaria</taxon>
    </lineage>
</organism>
<keyword evidence="3" id="KW-1185">Reference proteome</keyword>
<accession>A0AAE0U9X6</accession>
<feature type="region of interest" description="Disordered" evidence="1">
    <location>
        <begin position="1"/>
        <end position="42"/>
    </location>
</feature>
<dbReference type="GO" id="GO:0005737">
    <property type="term" value="C:cytoplasm"/>
    <property type="evidence" value="ECO:0007669"/>
    <property type="project" value="TreeGrafter"/>
</dbReference>
<dbReference type="AlphaFoldDB" id="A0AAE0U9X6"/>